<proteinExistence type="predicted"/>
<organism evidence="2 3">
    <name type="scientific">Owenia fusiformis</name>
    <name type="common">Polychaete worm</name>
    <dbReference type="NCBI Taxonomy" id="6347"/>
    <lineage>
        <taxon>Eukaryota</taxon>
        <taxon>Metazoa</taxon>
        <taxon>Spiralia</taxon>
        <taxon>Lophotrochozoa</taxon>
        <taxon>Annelida</taxon>
        <taxon>Polychaeta</taxon>
        <taxon>Sedentaria</taxon>
        <taxon>Canalipalpata</taxon>
        <taxon>Sabellida</taxon>
        <taxon>Oweniida</taxon>
        <taxon>Oweniidae</taxon>
        <taxon>Owenia</taxon>
    </lineage>
</organism>
<sequence>MRIAQLAALFALVIFALAKHIEPEEVEVNDMQPEDVEKDDEKRASKVASPLMAKVSVATLDRTLGSMKESTLQNNLQVAANKFKVEEKASVARHTLTLDARPLFWVRRWRCFYCYKGWYSCHWRCLFCYYTYGYGYYWMPWNCSYCYVEGVSKWYWWMKTYNCWGNCYYRRY</sequence>
<gene>
    <name evidence="2" type="ORF">OFUS_LOCUS11694</name>
</gene>
<name>A0A8S4P2A2_OWEFU</name>
<evidence type="ECO:0000313" key="3">
    <source>
        <dbReference type="Proteomes" id="UP000749559"/>
    </source>
</evidence>
<evidence type="ECO:0000313" key="2">
    <source>
        <dbReference type="EMBL" id="CAH1785674.1"/>
    </source>
</evidence>
<accession>A0A8S4P2A2</accession>
<keyword evidence="1" id="KW-0732">Signal</keyword>
<dbReference type="EMBL" id="CAIIXF020000006">
    <property type="protein sequence ID" value="CAH1785674.1"/>
    <property type="molecule type" value="Genomic_DNA"/>
</dbReference>
<comment type="caution">
    <text evidence="2">The sequence shown here is derived from an EMBL/GenBank/DDBJ whole genome shotgun (WGS) entry which is preliminary data.</text>
</comment>
<protein>
    <submittedName>
        <fullName evidence="2">Uncharacterized protein</fullName>
    </submittedName>
</protein>
<feature type="chain" id="PRO_5035932326" evidence="1">
    <location>
        <begin position="19"/>
        <end position="172"/>
    </location>
</feature>
<dbReference type="Proteomes" id="UP000749559">
    <property type="component" value="Unassembled WGS sequence"/>
</dbReference>
<feature type="signal peptide" evidence="1">
    <location>
        <begin position="1"/>
        <end position="18"/>
    </location>
</feature>
<reference evidence="2" key="1">
    <citation type="submission" date="2022-03" db="EMBL/GenBank/DDBJ databases">
        <authorList>
            <person name="Martin C."/>
        </authorList>
    </citation>
    <scope>NUCLEOTIDE SEQUENCE</scope>
</reference>
<dbReference type="AlphaFoldDB" id="A0A8S4P2A2"/>
<evidence type="ECO:0000256" key="1">
    <source>
        <dbReference type="SAM" id="SignalP"/>
    </source>
</evidence>
<keyword evidence="3" id="KW-1185">Reference proteome</keyword>